<gene>
    <name evidence="2" type="ORF">Fot_54292</name>
</gene>
<accession>A0ABD1PGN6</accession>
<dbReference type="Proteomes" id="UP001604277">
    <property type="component" value="Unassembled WGS sequence"/>
</dbReference>
<reference evidence="3" key="1">
    <citation type="submission" date="2024-07" db="EMBL/GenBank/DDBJ databases">
        <title>Two chromosome-level genome assemblies of Korean endemic species Abeliophyllum distichum and Forsythia ovata (Oleaceae).</title>
        <authorList>
            <person name="Jang H."/>
        </authorList>
    </citation>
    <scope>NUCLEOTIDE SEQUENCE [LARGE SCALE GENOMIC DNA]</scope>
</reference>
<evidence type="ECO:0000313" key="2">
    <source>
        <dbReference type="EMBL" id="KAL2463055.1"/>
    </source>
</evidence>
<feature type="region of interest" description="Disordered" evidence="1">
    <location>
        <begin position="1"/>
        <end position="22"/>
    </location>
</feature>
<evidence type="ECO:0000313" key="3">
    <source>
        <dbReference type="Proteomes" id="UP001604277"/>
    </source>
</evidence>
<organism evidence="2 3">
    <name type="scientific">Forsythia ovata</name>
    <dbReference type="NCBI Taxonomy" id="205694"/>
    <lineage>
        <taxon>Eukaryota</taxon>
        <taxon>Viridiplantae</taxon>
        <taxon>Streptophyta</taxon>
        <taxon>Embryophyta</taxon>
        <taxon>Tracheophyta</taxon>
        <taxon>Spermatophyta</taxon>
        <taxon>Magnoliopsida</taxon>
        <taxon>eudicotyledons</taxon>
        <taxon>Gunneridae</taxon>
        <taxon>Pentapetalae</taxon>
        <taxon>asterids</taxon>
        <taxon>lamiids</taxon>
        <taxon>Lamiales</taxon>
        <taxon>Oleaceae</taxon>
        <taxon>Forsythieae</taxon>
        <taxon>Forsythia</taxon>
    </lineage>
</organism>
<dbReference type="EMBL" id="JBFOLJ010000020">
    <property type="protein sequence ID" value="KAL2463055.1"/>
    <property type="molecule type" value="Genomic_DNA"/>
</dbReference>
<keyword evidence="3" id="KW-1185">Reference proteome</keyword>
<sequence length="105" mass="12151">MELNQSTIAKSTTVNHRQSTTAKSATMKIYGIEPWSKTQEGPPQERYKICAIVVNLRSARLHRCYKRAPVAQILDLRTCWHSRSKIYELIGLADPIYMQVRQIYV</sequence>
<protein>
    <submittedName>
        <fullName evidence="2">Uncharacterized protein</fullName>
    </submittedName>
</protein>
<proteinExistence type="predicted"/>
<dbReference type="AlphaFoldDB" id="A0ABD1PGN6"/>
<evidence type="ECO:0000256" key="1">
    <source>
        <dbReference type="SAM" id="MobiDB-lite"/>
    </source>
</evidence>
<comment type="caution">
    <text evidence="2">The sequence shown here is derived from an EMBL/GenBank/DDBJ whole genome shotgun (WGS) entry which is preliminary data.</text>
</comment>
<name>A0ABD1PGN6_9LAMI</name>